<evidence type="ECO:0000256" key="1">
    <source>
        <dbReference type="SAM" id="MobiDB-lite"/>
    </source>
</evidence>
<dbReference type="GO" id="GO:0005813">
    <property type="term" value="C:centrosome"/>
    <property type="evidence" value="ECO:0007669"/>
    <property type="project" value="TreeGrafter"/>
</dbReference>
<dbReference type="EMBL" id="CAAGRJ010038381">
    <property type="protein sequence ID" value="VFV46047.1"/>
    <property type="molecule type" value="Genomic_DNA"/>
</dbReference>
<feature type="region of interest" description="Disordered" evidence="1">
    <location>
        <begin position="24"/>
        <end position="77"/>
    </location>
</feature>
<dbReference type="Proteomes" id="UP000386466">
    <property type="component" value="Unassembled WGS sequence"/>
</dbReference>
<name>A0A485PMU5_LYNPA</name>
<organism evidence="2 3">
    <name type="scientific">Lynx pardinus</name>
    <name type="common">Iberian lynx</name>
    <name type="synonym">Felis pardina</name>
    <dbReference type="NCBI Taxonomy" id="191816"/>
    <lineage>
        <taxon>Eukaryota</taxon>
        <taxon>Metazoa</taxon>
        <taxon>Chordata</taxon>
        <taxon>Craniata</taxon>
        <taxon>Vertebrata</taxon>
        <taxon>Euteleostomi</taxon>
        <taxon>Mammalia</taxon>
        <taxon>Eutheria</taxon>
        <taxon>Laurasiatheria</taxon>
        <taxon>Carnivora</taxon>
        <taxon>Feliformia</taxon>
        <taxon>Felidae</taxon>
        <taxon>Felinae</taxon>
        <taxon>Lynx</taxon>
    </lineage>
</organism>
<accession>A0A485PMU5</accession>
<dbReference type="PANTHER" id="PTHR22446">
    <property type="entry name" value="M-PHASE-SPECIFIC PLK1-INTERACTING PROTEIN"/>
    <property type="match status" value="1"/>
</dbReference>
<evidence type="ECO:0000313" key="2">
    <source>
        <dbReference type="EMBL" id="VFV46047.1"/>
    </source>
</evidence>
<protein>
    <submittedName>
        <fullName evidence="2">Ttd non-photosensitive 1 protein</fullName>
    </submittedName>
</protein>
<proteinExistence type="predicted"/>
<gene>
    <name evidence="2" type="ORF">LYPA_23C019460</name>
</gene>
<reference evidence="2 3" key="1">
    <citation type="submission" date="2019-01" db="EMBL/GenBank/DDBJ databases">
        <authorList>
            <person name="Alioto T."/>
            <person name="Alioto T."/>
        </authorList>
    </citation>
    <scope>NUCLEOTIDE SEQUENCE [LARGE SCALE GENOMIC DNA]</scope>
</reference>
<dbReference type="PANTHER" id="PTHR22446:SF3">
    <property type="entry name" value="M-PHASE-SPECIFIC PLK1-INTERACTING PROTEIN"/>
    <property type="match status" value="1"/>
</dbReference>
<dbReference type="GO" id="GO:0030496">
    <property type="term" value="C:midbody"/>
    <property type="evidence" value="ECO:0007669"/>
    <property type="project" value="TreeGrafter"/>
</dbReference>
<dbReference type="InterPro" id="IPR026618">
    <property type="entry name" value="MPLKIP-like_vertebrate"/>
</dbReference>
<dbReference type="GO" id="GO:0005634">
    <property type="term" value="C:nucleus"/>
    <property type="evidence" value="ECO:0007669"/>
    <property type="project" value="TreeGrafter"/>
</dbReference>
<keyword evidence="3" id="KW-1185">Reference proteome</keyword>
<dbReference type="AlphaFoldDB" id="A0A485PMU5"/>
<evidence type="ECO:0000313" key="3">
    <source>
        <dbReference type="Proteomes" id="UP000386466"/>
    </source>
</evidence>
<sequence length="108" mass="11375">MDEQKFLTPTAPYPGVGVGGWGSLSGFRVTPVGGQPRPPSPRDPMRIRNTPPFCPDQGSRPKGSSHPPRQGGSLGGVGGGRLIWVSIPWRPLAAALTPYSKYPAGSQQ</sequence>